<dbReference type="EMBL" id="HACG01049923">
    <property type="protein sequence ID" value="CEK96788.1"/>
    <property type="molecule type" value="Transcribed_RNA"/>
</dbReference>
<sequence>NVSTNVFRQSSRMKSFHVEPPSVDRIHGNLVAIHPNHVTQPSTGENEGTKEHFC</sequence>
<protein>
    <submittedName>
        <fullName evidence="2">Uncharacterized protein</fullName>
    </submittedName>
</protein>
<proteinExistence type="predicted"/>
<reference evidence="2" key="1">
    <citation type="submission" date="2014-12" db="EMBL/GenBank/DDBJ databases">
        <title>Insight into the proteome of Arion vulgaris.</title>
        <authorList>
            <person name="Aradska J."/>
            <person name="Bulat T."/>
            <person name="Smidak R."/>
            <person name="Sarate P."/>
            <person name="Gangsoo J."/>
            <person name="Sialana F."/>
            <person name="Bilban M."/>
            <person name="Lubec G."/>
        </authorList>
    </citation>
    <scope>NUCLEOTIDE SEQUENCE</scope>
    <source>
        <tissue evidence="2">Skin</tissue>
    </source>
</reference>
<feature type="compositionally biased region" description="Polar residues" evidence="1">
    <location>
        <begin position="1"/>
        <end position="13"/>
    </location>
</feature>
<accession>A0A0B7BUU9</accession>
<feature type="region of interest" description="Disordered" evidence="1">
    <location>
        <begin position="1"/>
        <end position="20"/>
    </location>
</feature>
<gene>
    <name evidence="2" type="primary">ORF213455</name>
</gene>
<name>A0A0B7BUU9_9EUPU</name>
<dbReference type="AlphaFoldDB" id="A0A0B7BUU9"/>
<feature type="non-terminal residue" evidence="2">
    <location>
        <position position="1"/>
    </location>
</feature>
<organism evidence="2">
    <name type="scientific">Arion vulgaris</name>
    <dbReference type="NCBI Taxonomy" id="1028688"/>
    <lineage>
        <taxon>Eukaryota</taxon>
        <taxon>Metazoa</taxon>
        <taxon>Spiralia</taxon>
        <taxon>Lophotrochozoa</taxon>
        <taxon>Mollusca</taxon>
        <taxon>Gastropoda</taxon>
        <taxon>Heterobranchia</taxon>
        <taxon>Euthyneura</taxon>
        <taxon>Panpulmonata</taxon>
        <taxon>Eupulmonata</taxon>
        <taxon>Stylommatophora</taxon>
        <taxon>Helicina</taxon>
        <taxon>Arionoidea</taxon>
        <taxon>Arionidae</taxon>
        <taxon>Arion</taxon>
    </lineage>
</organism>
<evidence type="ECO:0000313" key="2">
    <source>
        <dbReference type="EMBL" id="CEK96788.1"/>
    </source>
</evidence>
<evidence type="ECO:0000256" key="1">
    <source>
        <dbReference type="SAM" id="MobiDB-lite"/>
    </source>
</evidence>